<dbReference type="CDD" id="cd00829">
    <property type="entry name" value="SCP-x_thiolase"/>
    <property type="match status" value="1"/>
</dbReference>
<dbReference type="GO" id="GO:0003988">
    <property type="term" value="F:acetyl-CoA C-acyltransferase activity"/>
    <property type="evidence" value="ECO:0007669"/>
    <property type="project" value="UniProtKB-ARBA"/>
</dbReference>
<dbReference type="InterPro" id="IPR016039">
    <property type="entry name" value="Thiolase-like"/>
</dbReference>
<evidence type="ECO:0000259" key="1">
    <source>
        <dbReference type="Pfam" id="PF22691"/>
    </source>
</evidence>
<dbReference type="InterPro" id="IPR002155">
    <property type="entry name" value="Thiolase"/>
</dbReference>
<evidence type="ECO:0000313" key="3">
    <source>
        <dbReference type="Proteomes" id="UP000243359"/>
    </source>
</evidence>
<dbReference type="Pfam" id="PF22691">
    <property type="entry name" value="Thiolase_C_1"/>
    <property type="match status" value="1"/>
</dbReference>
<evidence type="ECO:0000313" key="2">
    <source>
        <dbReference type="EMBL" id="SDS06147.1"/>
    </source>
</evidence>
<dbReference type="InterPro" id="IPR055140">
    <property type="entry name" value="Thiolase_C_2"/>
</dbReference>
<dbReference type="PANTHER" id="PTHR42870:SF1">
    <property type="entry name" value="NON-SPECIFIC LIPID-TRANSFER PROTEIN-LIKE 2"/>
    <property type="match status" value="1"/>
</dbReference>
<keyword evidence="3" id="KW-1185">Reference proteome</keyword>
<reference evidence="3" key="1">
    <citation type="submission" date="2016-10" db="EMBL/GenBank/DDBJ databases">
        <authorList>
            <person name="Varghese N."/>
            <person name="Submissions S."/>
        </authorList>
    </citation>
    <scope>NUCLEOTIDE SEQUENCE [LARGE SCALE GENOMIC DNA]</scope>
    <source>
        <strain evidence="3">KCTC 32247</strain>
    </source>
</reference>
<dbReference type="EMBL" id="LT629751">
    <property type="protein sequence ID" value="SDS06147.1"/>
    <property type="molecule type" value="Genomic_DNA"/>
</dbReference>
<dbReference type="RefSeq" id="WP_090347880.1">
    <property type="nucleotide sequence ID" value="NZ_LT629751.1"/>
</dbReference>
<dbReference type="PANTHER" id="PTHR42870">
    <property type="entry name" value="ACETYL-COA C-ACETYLTRANSFERASE"/>
    <property type="match status" value="1"/>
</dbReference>
<accession>A0A1H1P4N2</accession>
<protein>
    <submittedName>
        <fullName evidence="2">Acetyl-CoA acetyltransferase</fullName>
    </submittedName>
</protein>
<name>A0A1H1P4N2_9PSED</name>
<organism evidence="2 3">
    <name type="scientific">Pseudomonas oryzae</name>
    <dbReference type="NCBI Taxonomy" id="1392877"/>
    <lineage>
        <taxon>Bacteria</taxon>
        <taxon>Pseudomonadati</taxon>
        <taxon>Pseudomonadota</taxon>
        <taxon>Gammaproteobacteria</taxon>
        <taxon>Pseudomonadales</taxon>
        <taxon>Pseudomonadaceae</taxon>
        <taxon>Pseudomonas</taxon>
    </lineage>
</organism>
<dbReference type="AlphaFoldDB" id="A0A1H1P4N2"/>
<dbReference type="OrthoDB" id="7053663at2"/>
<dbReference type="Gene3D" id="3.40.47.10">
    <property type="match status" value="1"/>
</dbReference>
<gene>
    <name evidence="2" type="ORF">SAMN05216221_0981</name>
</gene>
<sequence>MGLKGNAAIVGAAQYKPEKYATAPRMFHLEQVADLAARALADAGLQASDLDGLVINGPQFHEASVFVPAMAAEYLGMKLNFAEVVDLGGCTSVGMVWRAAAAIELGLCQAVLCVLPARMAPFGPDEDPSWMARAMRFGGHSTAFGAPEAEFDLPYGHMGQNTGYAMIAQRYAAQYGYDAEAMAKIAVDQRFNAQFNPEAMFYGQPLTVEQVLASKMVADPLHVLEIVMPVAGGAALIVASKEVAARARNRGAVVTGFGEHLEFKSPSYADDMTRTPVGPASDRAFAMAGLKPADMHAAQIYDCYTITVLLTLEDAGFAPKGEGLRFVREHDLTWRGDFPMNTHGGQLSFGQAGSAGGMSQVIEAFHQIAGRAGDRQLARCDNVYVSGTGGVMSEQGALILQGA</sequence>
<dbReference type="PIRSF" id="PIRSF000429">
    <property type="entry name" value="Ac-CoA_Ac_transf"/>
    <property type="match status" value="1"/>
</dbReference>
<dbReference type="STRING" id="1392877.SAMN05216221_0981"/>
<dbReference type="SUPFAM" id="SSF53901">
    <property type="entry name" value="Thiolase-like"/>
    <property type="match status" value="2"/>
</dbReference>
<dbReference type="Proteomes" id="UP000243359">
    <property type="component" value="Chromosome I"/>
</dbReference>
<proteinExistence type="predicted"/>
<feature type="domain" description="Thiolase C-terminal" evidence="1">
    <location>
        <begin position="263"/>
        <end position="401"/>
    </location>
</feature>
<keyword evidence="2" id="KW-0808">Transferase</keyword>